<dbReference type="FunFam" id="3.40.1110.10:FF:000053">
    <property type="entry name" value="Cation-transporting ATPase, E1-E2 family"/>
    <property type="match status" value="1"/>
</dbReference>
<dbReference type="InterPro" id="IPR059000">
    <property type="entry name" value="ATPase_P-type_domA"/>
</dbReference>
<dbReference type="InterPro" id="IPR004014">
    <property type="entry name" value="ATPase_P-typ_cation-transptr_N"/>
</dbReference>
<keyword evidence="13" id="KW-1185">Reference proteome</keyword>
<dbReference type="SUPFAM" id="SSF56784">
    <property type="entry name" value="HAD-like"/>
    <property type="match status" value="1"/>
</dbReference>
<evidence type="ECO:0000256" key="7">
    <source>
        <dbReference type="ARBA" id="ARBA00022989"/>
    </source>
</evidence>
<dbReference type="FunFam" id="3.40.50.1000:FF:000028">
    <property type="entry name" value="Calcium-transporting P-type ATPase, putative"/>
    <property type="match status" value="1"/>
</dbReference>
<feature type="domain" description="Cation-transporting P-type ATPase N-terminal" evidence="11">
    <location>
        <begin position="1"/>
        <end position="64"/>
    </location>
</feature>
<evidence type="ECO:0000313" key="13">
    <source>
        <dbReference type="Proteomes" id="UP000070617"/>
    </source>
</evidence>
<name>A0A133NGX3_9FUSO</name>
<protein>
    <submittedName>
        <fullName evidence="12">Putative calcium-translocating P-type ATPase, PMCA-type</fullName>
    </submittedName>
</protein>
<evidence type="ECO:0000259" key="11">
    <source>
        <dbReference type="SMART" id="SM00831"/>
    </source>
</evidence>
<dbReference type="Gene3D" id="1.20.1110.10">
    <property type="entry name" value="Calcium-transporting ATPase, transmembrane domain"/>
    <property type="match status" value="1"/>
</dbReference>
<proteinExistence type="inferred from homology"/>
<dbReference type="PROSITE" id="PS00154">
    <property type="entry name" value="ATPASE_E1_E2"/>
    <property type="match status" value="1"/>
</dbReference>
<feature type="transmembrane region" description="Helical" evidence="10">
    <location>
        <begin position="725"/>
        <end position="747"/>
    </location>
</feature>
<dbReference type="GO" id="GO:0006811">
    <property type="term" value="P:monoatomic ion transport"/>
    <property type="evidence" value="ECO:0007669"/>
    <property type="project" value="UniProtKB-KW"/>
</dbReference>
<dbReference type="GO" id="GO:0005524">
    <property type="term" value="F:ATP binding"/>
    <property type="evidence" value="ECO:0007669"/>
    <property type="project" value="UniProtKB-KW"/>
</dbReference>
<dbReference type="Proteomes" id="UP000070617">
    <property type="component" value="Unassembled WGS sequence"/>
</dbReference>
<feature type="transmembrane region" description="Helical" evidence="10">
    <location>
        <begin position="791"/>
        <end position="813"/>
    </location>
</feature>
<evidence type="ECO:0000256" key="4">
    <source>
        <dbReference type="ARBA" id="ARBA00022741"/>
    </source>
</evidence>
<dbReference type="AlphaFoldDB" id="A0A133NGX3"/>
<evidence type="ECO:0000256" key="6">
    <source>
        <dbReference type="ARBA" id="ARBA00022967"/>
    </source>
</evidence>
<keyword evidence="8" id="KW-0813">Transport</keyword>
<comment type="caution">
    <text evidence="12">The sequence shown here is derived from an EMBL/GenBank/DDBJ whole genome shotgun (WGS) entry which is preliminary data.</text>
</comment>
<feature type="transmembrane region" description="Helical" evidence="10">
    <location>
        <begin position="233"/>
        <end position="252"/>
    </location>
</feature>
<dbReference type="GO" id="GO:0016020">
    <property type="term" value="C:membrane"/>
    <property type="evidence" value="ECO:0007669"/>
    <property type="project" value="UniProtKB-SubCell"/>
</dbReference>
<dbReference type="EMBL" id="LRPX01000027">
    <property type="protein sequence ID" value="KXA15520.1"/>
    <property type="molecule type" value="Genomic_DNA"/>
</dbReference>
<keyword evidence="9 10" id="KW-0472">Membrane</keyword>
<dbReference type="Gene3D" id="3.40.50.1000">
    <property type="entry name" value="HAD superfamily/HAD-like"/>
    <property type="match status" value="1"/>
</dbReference>
<dbReference type="InterPro" id="IPR023214">
    <property type="entry name" value="HAD_sf"/>
</dbReference>
<dbReference type="PRINTS" id="PR00119">
    <property type="entry name" value="CATATPASE"/>
</dbReference>
<feature type="transmembrane region" description="Helical" evidence="10">
    <location>
        <begin position="653"/>
        <end position="672"/>
    </location>
</feature>
<comment type="subcellular location">
    <subcellularLocation>
        <location evidence="1">Membrane</location>
        <topology evidence="1">Multi-pass membrane protein</topology>
    </subcellularLocation>
</comment>
<dbReference type="Pfam" id="PF13246">
    <property type="entry name" value="Cation_ATPase"/>
    <property type="match status" value="1"/>
</dbReference>
<dbReference type="InterPro" id="IPR006068">
    <property type="entry name" value="ATPase_P-typ_cation-transptr_C"/>
</dbReference>
<dbReference type="SUPFAM" id="SSF81665">
    <property type="entry name" value="Calcium ATPase, transmembrane domain M"/>
    <property type="match status" value="1"/>
</dbReference>
<feature type="transmembrane region" description="Helical" evidence="10">
    <location>
        <begin position="47"/>
        <end position="63"/>
    </location>
</feature>
<dbReference type="Pfam" id="PF00689">
    <property type="entry name" value="Cation_ATPase_C"/>
    <property type="match status" value="1"/>
</dbReference>
<dbReference type="Gene3D" id="3.40.1110.10">
    <property type="entry name" value="Calcium-transporting ATPase, cytoplasmic domain N"/>
    <property type="match status" value="1"/>
</dbReference>
<dbReference type="SUPFAM" id="SSF81653">
    <property type="entry name" value="Calcium ATPase, transduction domain A"/>
    <property type="match status" value="1"/>
</dbReference>
<dbReference type="CDD" id="cd02089">
    <property type="entry name" value="P-type_ATPase_Ca_prok"/>
    <property type="match status" value="1"/>
</dbReference>
<dbReference type="SMART" id="SM00831">
    <property type="entry name" value="Cation_ATPase_N"/>
    <property type="match status" value="1"/>
</dbReference>
<dbReference type="SFLD" id="SFLDS00003">
    <property type="entry name" value="Haloacid_Dehalogenase"/>
    <property type="match status" value="1"/>
</dbReference>
<dbReference type="Pfam" id="PF00122">
    <property type="entry name" value="E1-E2_ATPase"/>
    <property type="match status" value="1"/>
</dbReference>
<evidence type="ECO:0000256" key="5">
    <source>
        <dbReference type="ARBA" id="ARBA00022840"/>
    </source>
</evidence>
<dbReference type="SUPFAM" id="SSF81660">
    <property type="entry name" value="Metal cation-transporting ATPase, ATP-binding domain N"/>
    <property type="match status" value="1"/>
</dbReference>
<evidence type="ECO:0000256" key="2">
    <source>
        <dbReference type="ARBA" id="ARBA00005675"/>
    </source>
</evidence>
<dbReference type="GO" id="GO:0016887">
    <property type="term" value="F:ATP hydrolysis activity"/>
    <property type="evidence" value="ECO:0007669"/>
    <property type="project" value="InterPro"/>
</dbReference>
<feature type="transmembrane region" description="Helical" evidence="10">
    <location>
        <begin position="258"/>
        <end position="282"/>
    </location>
</feature>
<dbReference type="InterPro" id="IPR018303">
    <property type="entry name" value="ATPase_P-typ_P_site"/>
</dbReference>
<keyword evidence="5" id="KW-0067">ATP-binding</keyword>
<dbReference type="Gene3D" id="2.70.150.10">
    <property type="entry name" value="Calcium-transporting ATPase, cytoplasmic transduction domain A"/>
    <property type="match status" value="1"/>
</dbReference>
<evidence type="ECO:0000256" key="3">
    <source>
        <dbReference type="ARBA" id="ARBA00022692"/>
    </source>
</evidence>
<dbReference type="InterPro" id="IPR036412">
    <property type="entry name" value="HAD-like_sf"/>
</dbReference>
<evidence type="ECO:0000256" key="1">
    <source>
        <dbReference type="ARBA" id="ARBA00004141"/>
    </source>
</evidence>
<evidence type="ECO:0000256" key="9">
    <source>
        <dbReference type="ARBA" id="ARBA00023136"/>
    </source>
</evidence>
<evidence type="ECO:0000313" key="12">
    <source>
        <dbReference type="EMBL" id="KXA15520.1"/>
    </source>
</evidence>
<keyword evidence="8" id="KW-0406">Ion transport</keyword>
<dbReference type="PRINTS" id="PR00120">
    <property type="entry name" value="HATPASE"/>
</dbReference>
<dbReference type="Pfam" id="PF00690">
    <property type="entry name" value="Cation_ATPase_N"/>
    <property type="match status" value="1"/>
</dbReference>
<keyword evidence="7 10" id="KW-1133">Transmembrane helix</keyword>
<dbReference type="InterPro" id="IPR023298">
    <property type="entry name" value="ATPase_P-typ_TM_dom_sf"/>
</dbReference>
<reference evidence="13" key="1">
    <citation type="submission" date="2016-01" db="EMBL/GenBank/DDBJ databases">
        <authorList>
            <person name="Mitreva M."/>
            <person name="Pepin K.H."/>
            <person name="Mihindukulasuriya K.A."/>
            <person name="Fulton R."/>
            <person name="Fronick C."/>
            <person name="O'Laughlin M."/>
            <person name="Miner T."/>
            <person name="Herter B."/>
            <person name="Rosa B.A."/>
            <person name="Cordes M."/>
            <person name="Tomlinson C."/>
            <person name="Wollam A."/>
            <person name="Palsikar V.B."/>
            <person name="Mardis E.R."/>
            <person name="Wilson R.K."/>
        </authorList>
    </citation>
    <scope>NUCLEOTIDE SEQUENCE [LARGE SCALE GENOMIC DNA]</scope>
    <source>
        <strain evidence="13">CMW8396</strain>
    </source>
</reference>
<gene>
    <name evidence="12" type="ORF">HMPREF3206_00717</name>
</gene>
<dbReference type="InterPro" id="IPR008250">
    <property type="entry name" value="ATPase_P-typ_transduc_dom_A_sf"/>
</dbReference>
<dbReference type="STRING" id="134605.HMPREF3206_00717"/>
<keyword evidence="3 10" id="KW-0812">Transmembrane</keyword>
<sequence>MEEDMASVKGLTTEQVKKLQEQYGKNALIEEEKESIFLVFLKQFKDALVMILIAASIVSAVSGNIESTFVIILVLIVNAVIGTVQHVKAQKSMDSLRKLSAPKSKVMRDGNKVEIDAFDLVPGDLVFVEAGDIIPADAKIIESYSLLVNENSLTGESNSVEKSPSAEDMSDLPLGDRTNVVYSGSLVNYGRAVIQITKIGMETEIGNIAKLLGETKEKMTPLQKALDSFGKNLTIVILVLCALIFGIYVYHGNSIMESLLFAIALAVAAIPEGLNPIITIVLSLETQKLAKQNAIVKELKSVESLGSISIICSDKTGTLTQNKMTVKKLYLDAKVLQETALQAENTTHKMMLEECIFCSDATETVGDPTETALVVLAANYGHDVQALKEEHPRLSEIPFDSDRKLMSAVYTKEDKYIMYTKGALDSLLPRLVKIDIDGEVRDITEADIERIKLVNEKFAEDGMRVLSFGYRYMKSKDITLFDEEKYVFLGLVGMIDPPREESIQAVAECRRAGIKPIMITGDHKITARTIARQIGIFEEGDLVLEGVDVEKLSQEELIEMVPKVSVYARVSPEHKIRIVSAWQSLGKICAMTGDGVNDAPALKRADIGIAMGITGTEVSKNAASLILADDNFSTIVKAITIGRNIYRNIKNSIGFLLSGNMAAILAVVYASFANLPVIFSAVQLLFINLLTDSLPAIAVGVEPGNEDVLDEKPRDPKEGILTRDFLQRISLEGILITIFIVIAFHIGLAGGNALKGSTMAFSVLCLARLFHGFNYRGKRNVFAIGLLKNKMAIAAFFIGFVLLNGVLFTPALYKTFGIAALNLEQYLMIYVLAFFPTVILQIVKWIKYR</sequence>
<comment type="similarity">
    <text evidence="2">Belongs to the cation transport ATPase (P-type) (TC 3.A.3) family. Type IIA subfamily.</text>
</comment>
<keyword evidence="6" id="KW-1278">Translocase</keyword>
<dbReference type="NCBIfam" id="TIGR01494">
    <property type="entry name" value="ATPase_P-type"/>
    <property type="match status" value="2"/>
</dbReference>
<organism evidence="12 13">
    <name type="scientific">Fusobacterium equinum</name>
    <dbReference type="NCBI Taxonomy" id="134605"/>
    <lineage>
        <taxon>Bacteria</taxon>
        <taxon>Fusobacteriati</taxon>
        <taxon>Fusobacteriota</taxon>
        <taxon>Fusobacteriia</taxon>
        <taxon>Fusobacteriales</taxon>
        <taxon>Fusobacteriaceae</taxon>
        <taxon>Fusobacterium</taxon>
    </lineage>
</organism>
<dbReference type="FunFam" id="3.40.50.1000:FF:000001">
    <property type="entry name" value="Phospholipid-transporting ATPase IC"/>
    <property type="match status" value="1"/>
</dbReference>
<dbReference type="InterPro" id="IPR044492">
    <property type="entry name" value="P_typ_ATPase_HD_dom"/>
</dbReference>
<evidence type="ECO:0000256" key="8">
    <source>
        <dbReference type="ARBA" id="ARBA00023065"/>
    </source>
</evidence>
<dbReference type="InterPro" id="IPR001757">
    <property type="entry name" value="P_typ_ATPase"/>
</dbReference>
<evidence type="ECO:0000256" key="10">
    <source>
        <dbReference type="SAM" id="Phobius"/>
    </source>
</evidence>
<dbReference type="InterPro" id="IPR023299">
    <property type="entry name" value="ATPase_P-typ_cyto_dom_N"/>
</dbReference>
<dbReference type="PANTHER" id="PTHR42861">
    <property type="entry name" value="CALCIUM-TRANSPORTING ATPASE"/>
    <property type="match status" value="1"/>
</dbReference>
<dbReference type="SFLD" id="SFLDF00027">
    <property type="entry name" value="p-type_atpase"/>
    <property type="match status" value="1"/>
</dbReference>
<feature type="transmembrane region" description="Helical" evidence="10">
    <location>
        <begin position="825"/>
        <end position="846"/>
    </location>
</feature>
<dbReference type="SFLD" id="SFLDG00002">
    <property type="entry name" value="C1.7:_P-type_atpase_like"/>
    <property type="match status" value="1"/>
</dbReference>
<keyword evidence="4" id="KW-0547">Nucleotide-binding</keyword>
<accession>A0A133NGX3</accession>
<dbReference type="PATRIC" id="fig|134605.3.peg.720"/>